<evidence type="ECO:0000313" key="3">
    <source>
        <dbReference type="Ensembl" id="ENSDCDP00010054670.1"/>
    </source>
</evidence>
<dbReference type="InterPro" id="IPR027876">
    <property type="entry name" value="DUF4550"/>
</dbReference>
<evidence type="ECO:0000259" key="2">
    <source>
        <dbReference type="Pfam" id="PF15084"/>
    </source>
</evidence>
<reference evidence="3" key="2">
    <citation type="submission" date="2025-08" db="UniProtKB">
        <authorList>
            <consortium name="Ensembl"/>
        </authorList>
    </citation>
    <scope>IDENTIFICATION</scope>
</reference>
<dbReference type="AlphaFoldDB" id="A0AAY4EAL9"/>
<proteinExistence type="predicted"/>
<protein>
    <submittedName>
        <fullName evidence="3">Cilia and flagella associated protein 92 (putative)</fullName>
    </submittedName>
</protein>
<dbReference type="Ensembl" id="ENSDCDT00010065260.1">
    <property type="protein sequence ID" value="ENSDCDP00010054670.1"/>
    <property type="gene ID" value="ENSDCDG00010031543.1"/>
</dbReference>
<feature type="domain" description="DUF4550" evidence="2">
    <location>
        <begin position="110"/>
        <end position="202"/>
    </location>
</feature>
<reference evidence="3 4" key="1">
    <citation type="submission" date="2020-06" db="EMBL/GenBank/DDBJ databases">
        <authorList>
            <consortium name="Wellcome Sanger Institute Data Sharing"/>
        </authorList>
    </citation>
    <scope>NUCLEOTIDE SEQUENCE [LARGE SCALE GENOMIC DNA]</scope>
</reference>
<feature type="compositionally biased region" description="Basic and acidic residues" evidence="1">
    <location>
        <begin position="43"/>
        <end position="54"/>
    </location>
</feature>
<keyword evidence="4" id="KW-1185">Reference proteome</keyword>
<feature type="region of interest" description="Disordered" evidence="1">
    <location>
        <begin position="43"/>
        <end position="72"/>
    </location>
</feature>
<dbReference type="PANTHER" id="PTHR33667:SF7">
    <property type="entry name" value="RIKEN CDNA 1810020O05 GENE"/>
    <property type="match status" value="1"/>
</dbReference>
<organism evidence="3 4">
    <name type="scientific">Denticeps clupeoides</name>
    <name type="common">denticle herring</name>
    <dbReference type="NCBI Taxonomy" id="299321"/>
    <lineage>
        <taxon>Eukaryota</taxon>
        <taxon>Metazoa</taxon>
        <taxon>Chordata</taxon>
        <taxon>Craniata</taxon>
        <taxon>Vertebrata</taxon>
        <taxon>Euteleostomi</taxon>
        <taxon>Actinopterygii</taxon>
        <taxon>Neopterygii</taxon>
        <taxon>Teleostei</taxon>
        <taxon>Clupei</taxon>
        <taxon>Clupeiformes</taxon>
        <taxon>Denticipitoidei</taxon>
        <taxon>Denticipitidae</taxon>
        <taxon>Denticeps</taxon>
    </lineage>
</organism>
<dbReference type="Proteomes" id="UP000694580">
    <property type="component" value="Chromosome 12"/>
</dbReference>
<dbReference type="GeneTree" id="ENSGT00390000008330"/>
<feature type="compositionally biased region" description="Polar residues" evidence="1">
    <location>
        <begin position="62"/>
        <end position="72"/>
    </location>
</feature>
<sequence>KVHFPMETRKSPSAVESKFSLSECKMENAMDNGAKNIESVLRDSHSGDQDHHINTPDPSLVDGTNTSPKQSDLSHAVNCTVTIALAVPRAAQTKAKAKRIRLAEAPKAQSFYHVEYCLFPDDPNPVKVDLVMCGLAAKVYMASETKVLKPWQEGDKMWLGWSQSFKLKVTKELLIKMATHKITFHVWDDKDKVSCRVRSDRSFTLPQGRNEEGSRQSGTQSGTVFKFVKNYYPVMTHKPIRLYVVFLVGCSGWAYEGLCNISLDQPLMSDRLKDELNPLVITILAGTSLPSSPVPLHVLQERCLPVYCQYKFPNMDVHKTKGHMHRANIYFRDVNVILSGLLSSAELLEFFKGPPLDIEVHDRDRKVAKPFPGPAVFGSEPQDNKLGSVGLMKLADNPSPQKGQPSDPYGVASLCFSDLLCGEQKVKLNLPIRCSPPSRPGDQRPRCSEKETLAISSSADCSPHMTVPVGHYFDANSQLKVQIEIAHPVGVESITWDGDCPFGRIIYIFKHNSASNLTTLLSEIFRINAAAFRLENTTDGGLSQHKWNVKHRENKDLDVITGFHIFDKCLHLFVLEGLKDQLGQKNHFLLCLSMSGLHRNEDEQVTILYNSTLCFSKRLYSALDEGFGTIHLDEPLETIMQQPLVFVRDVLPHTCFKALSRITNICQVSSLTEVVRNNLFPTAEMVLSLRGHFGTDPGKREENPARSQQIAMEISEQKATGKAYKPLETYNQDYIVWKQHTADQTSLMNLKPKPQVIVAELEESRTAHNYSIQAMNSTAQAKELLRKEMAKTTAQRFSYCLDYHSATVDLQDADAERKAEEVRSREAWRTFNGFVYRGFRSSIESNANAKHPDEARVEEENILHANVLNPTLDRCRWPWVKRSQDFELYTKPPRVFGPVPPISIHLAGTFHNICLHTYGKQISTFKK</sequence>
<reference evidence="3" key="3">
    <citation type="submission" date="2025-09" db="UniProtKB">
        <authorList>
            <consortium name="Ensembl"/>
        </authorList>
    </citation>
    <scope>IDENTIFICATION</scope>
</reference>
<accession>A0AAY4EAL9</accession>
<evidence type="ECO:0000256" key="1">
    <source>
        <dbReference type="SAM" id="MobiDB-lite"/>
    </source>
</evidence>
<name>A0AAY4EAL9_9TELE</name>
<dbReference type="PANTHER" id="PTHR33667">
    <property type="entry name" value="SI:DKEY-57N24.6"/>
    <property type="match status" value="1"/>
</dbReference>
<evidence type="ECO:0000313" key="4">
    <source>
        <dbReference type="Proteomes" id="UP000694580"/>
    </source>
</evidence>
<dbReference type="Pfam" id="PF15084">
    <property type="entry name" value="DUF4550"/>
    <property type="match status" value="1"/>
</dbReference>